<dbReference type="STRING" id="1380566.A0A179F426"/>
<dbReference type="KEGG" id="pchm:VFPPC_14786"/>
<evidence type="ECO:0000313" key="2">
    <source>
        <dbReference type="EMBL" id="OAQ60121.1"/>
    </source>
</evidence>
<keyword evidence="1" id="KW-1133">Transmembrane helix</keyword>
<dbReference type="AlphaFoldDB" id="A0A179F426"/>
<comment type="caution">
    <text evidence="2">The sequence shown here is derived from an EMBL/GenBank/DDBJ whole genome shotgun (WGS) entry which is preliminary data.</text>
</comment>
<organism evidence="2 3">
    <name type="scientific">Pochonia chlamydosporia 170</name>
    <dbReference type="NCBI Taxonomy" id="1380566"/>
    <lineage>
        <taxon>Eukaryota</taxon>
        <taxon>Fungi</taxon>
        <taxon>Dikarya</taxon>
        <taxon>Ascomycota</taxon>
        <taxon>Pezizomycotina</taxon>
        <taxon>Sordariomycetes</taxon>
        <taxon>Hypocreomycetidae</taxon>
        <taxon>Hypocreales</taxon>
        <taxon>Clavicipitaceae</taxon>
        <taxon>Pochonia</taxon>
    </lineage>
</organism>
<proteinExistence type="predicted"/>
<dbReference type="InterPro" id="IPR036305">
    <property type="entry name" value="RGS_sf"/>
</dbReference>
<evidence type="ECO:0000313" key="3">
    <source>
        <dbReference type="Proteomes" id="UP000078397"/>
    </source>
</evidence>
<accession>A0A179F426</accession>
<protein>
    <submittedName>
        <fullName evidence="2">Regulator of G protein signaling domain-containing protein</fullName>
    </submittedName>
</protein>
<feature type="transmembrane region" description="Helical" evidence="1">
    <location>
        <begin position="217"/>
        <end position="236"/>
    </location>
</feature>
<feature type="transmembrane region" description="Helical" evidence="1">
    <location>
        <begin position="60"/>
        <end position="83"/>
    </location>
</feature>
<keyword evidence="1" id="KW-0472">Membrane</keyword>
<dbReference type="InterPro" id="IPR044926">
    <property type="entry name" value="RGS_subdomain_2"/>
</dbReference>
<dbReference type="OrthoDB" id="5313079at2759"/>
<feature type="transmembrane region" description="Helical" evidence="1">
    <location>
        <begin position="95"/>
        <end position="113"/>
    </location>
</feature>
<feature type="transmembrane region" description="Helical" evidence="1">
    <location>
        <begin position="159"/>
        <end position="180"/>
    </location>
</feature>
<feature type="transmembrane region" description="Helical" evidence="1">
    <location>
        <begin position="283"/>
        <end position="304"/>
    </location>
</feature>
<dbReference type="Proteomes" id="UP000078397">
    <property type="component" value="Unassembled WGS sequence"/>
</dbReference>
<dbReference type="RefSeq" id="XP_018138031.1">
    <property type="nucleotide sequence ID" value="XM_018292554.1"/>
</dbReference>
<dbReference type="EMBL" id="LSBJ02000009">
    <property type="protein sequence ID" value="OAQ60121.1"/>
    <property type="molecule type" value="Genomic_DNA"/>
</dbReference>
<dbReference type="GeneID" id="28856548"/>
<feature type="transmembrane region" description="Helical" evidence="1">
    <location>
        <begin position="27"/>
        <end position="48"/>
    </location>
</feature>
<name>A0A179F426_METCM</name>
<feature type="transmembrane region" description="Helical" evidence="1">
    <location>
        <begin position="248"/>
        <end position="271"/>
    </location>
</feature>
<gene>
    <name evidence="2" type="ORF">VFPPC_14786</name>
</gene>
<keyword evidence="1" id="KW-0812">Transmembrane</keyword>
<sequence>MATPDLLHMSIYDMPTSPPLWDKIGRFYIGFCCTWTTLVLSGMIFCAVNRKNPILKIRGLPLSFGAIILLHSYWILAQITYPIGRSIPVILAYDIQYFFMGIYFPLGIALFHASNLRFLHVAKLQKQFTQPVHRVTSGCNGAKTSLLCRVRNMNYTARIMLFIGIGMVAQVLLTLGMWFACMKYHPTYGLPGTQIKGATLPEQLVDLGRGWEWWPSVLWQVVWTWIVAPYLIWRAWGIRDTMGWRTQTIGCCLANLHATPMFLIASYVPAFEKVNPYFTPSQWIHLSIMIFEIFTVFVPVFQVIRMWFIQRRVNDSNAKWETASQSSGTSQSSTLDWKSSTHSLFEKGKALDYLDEELGDRLLTMTALDHVLKDNPGPLQEFSALNDFSGENIAFLTRMARWKSSWPVMPDGEQKLDVYNEALAIYTDFISPRDAEFPLNLSSRELKHLEEIFEKAARIICGEASSNPATPFDIEAPSPTRSGSDYGIGTLVKYRGDIPAKFGLTVFDRVQSHIKYLVLTNTWPKFVSEMQSRRRSSETGRSILTDVSGQSHGSRLSARLAKLLRDLGL</sequence>
<keyword evidence="3" id="KW-1185">Reference proteome</keyword>
<evidence type="ECO:0000256" key="1">
    <source>
        <dbReference type="SAM" id="Phobius"/>
    </source>
</evidence>
<dbReference type="Gene3D" id="1.10.167.10">
    <property type="entry name" value="Regulator of G-protein Signalling 4, domain 2"/>
    <property type="match status" value="1"/>
</dbReference>
<dbReference type="SUPFAM" id="SSF48097">
    <property type="entry name" value="Regulator of G-protein signaling, RGS"/>
    <property type="match status" value="1"/>
</dbReference>
<reference evidence="2 3" key="1">
    <citation type="journal article" date="2016" name="PLoS Pathog.">
        <title>Biosynthesis of antibiotic leucinostatins in bio-control fungus Purpureocillium lilacinum and their inhibition on phytophthora revealed by genome mining.</title>
        <authorList>
            <person name="Wang G."/>
            <person name="Liu Z."/>
            <person name="Lin R."/>
            <person name="Li E."/>
            <person name="Mao Z."/>
            <person name="Ling J."/>
            <person name="Yang Y."/>
            <person name="Yin W.B."/>
            <person name="Xie B."/>
        </authorList>
    </citation>
    <scope>NUCLEOTIDE SEQUENCE [LARGE SCALE GENOMIC DNA]</scope>
    <source>
        <strain evidence="2">170</strain>
    </source>
</reference>